<dbReference type="Proteomes" id="UP000007174">
    <property type="component" value="Unassembled WGS sequence"/>
</dbReference>
<evidence type="ECO:0000313" key="1">
    <source>
        <dbReference type="EMBL" id="CCF37841.1"/>
    </source>
</evidence>
<reference evidence="2" key="1">
    <citation type="journal article" date="2012" name="Nat. Genet.">
        <title>Lifestyle transitions in plant pathogenic Colletotrichum fungi deciphered by genome and transcriptome analyses.</title>
        <authorList>
            <person name="O'Connell R.J."/>
            <person name="Thon M.R."/>
            <person name="Hacquard S."/>
            <person name="Amyotte S.G."/>
            <person name="Kleemann J."/>
            <person name="Torres M.F."/>
            <person name="Damm U."/>
            <person name="Buiate E.A."/>
            <person name="Epstein L."/>
            <person name="Alkan N."/>
            <person name="Altmueller J."/>
            <person name="Alvarado-Balderrama L."/>
            <person name="Bauser C.A."/>
            <person name="Becker C."/>
            <person name="Birren B.W."/>
            <person name="Chen Z."/>
            <person name="Choi J."/>
            <person name="Crouch J.A."/>
            <person name="Duvick J.P."/>
            <person name="Farman M.A."/>
            <person name="Gan P."/>
            <person name="Heiman D."/>
            <person name="Henrissat B."/>
            <person name="Howard R.J."/>
            <person name="Kabbage M."/>
            <person name="Koch C."/>
            <person name="Kracher B."/>
            <person name="Kubo Y."/>
            <person name="Law A.D."/>
            <person name="Lebrun M.-H."/>
            <person name="Lee Y.-H."/>
            <person name="Miyara I."/>
            <person name="Moore N."/>
            <person name="Neumann U."/>
            <person name="Nordstroem K."/>
            <person name="Panaccione D.G."/>
            <person name="Panstruga R."/>
            <person name="Place M."/>
            <person name="Proctor R.H."/>
            <person name="Prusky D."/>
            <person name="Rech G."/>
            <person name="Reinhardt R."/>
            <person name="Rollins J.A."/>
            <person name="Rounsley S."/>
            <person name="Schardl C.L."/>
            <person name="Schwartz D.C."/>
            <person name="Shenoy N."/>
            <person name="Shirasu K."/>
            <person name="Sikhakolli U.R."/>
            <person name="Stueber K."/>
            <person name="Sukno S.A."/>
            <person name="Sweigard J.A."/>
            <person name="Takano Y."/>
            <person name="Takahara H."/>
            <person name="Trail F."/>
            <person name="van der Does H.C."/>
            <person name="Voll L.M."/>
            <person name="Will I."/>
            <person name="Young S."/>
            <person name="Zeng Q."/>
            <person name="Zhang J."/>
            <person name="Zhou S."/>
            <person name="Dickman M.B."/>
            <person name="Schulze-Lefert P."/>
            <person name="Ver Loren van Themaat E."/>
            <person name="Ma L.-J."/>
            <person name="Vaillancourt L.J."/>
        </authorList>
    </citation>
    <scope>NUCLEOTIDE SEQUENCE [LARGE SCALE GENOMIC DNA]</scope>
    <source>
        <strain evidence="2">IMI 349063</strain>
    </source>
</reference>
<evidence type="ECO:0000313" key="2">
    <source>
        <dbReference type="Proteomes" id="UP000007174"/>
    </source>
</evidence>
<protein>
    <submittedName>
        <fullName evidence="1">Uncharacterized protein</fullName>
    </submittedName>
</protein>
<dbReference type="EMBL" id="CACQ02002662">
    <property type="protein sequence ID" value="CCF37841.1"/>
    <property type="molecule type" value="Genomic_DNA"/>
</dbReference>
<gene>
    <name evidence="1" type="ORF">CH063_09079</name>
</gene>
<proteinExistence type="predicted"/>
<feature type="non-terminal residue" evidence="1">
    <location>
        <position position="1"/>
    </location>
</feature>
<name>H1VC88_COLHI</name>
<dbReference type="AlphaFoldDB" id="H1VC88"/>
<dbReference type="HOGENOM" id="CLU_2948007_0_0_1"/>
<sequence length="60" mass="6869">MTDTFLAFSNRLKLGLPIKTVSVEHCRVEYGISGIIRRPTWCSSRIRVLYHHSVKIAHSS</sequence>
<organism evidence="1 2">
    <name type="scientific">Colletotrichum higginsianum (strain IMI 349063)</name>
    <name type="common">Crucifer anthracnose fungus</name>
    <dbReference type="NCBI Taxonomy" id="759273"/>
    <lineage>
        <taxon>Eukaryota</taxon>
        <taxon>Fungi</taxon>
        <taxon>Dikarya</taxon>
        <taxon>Ascomycota</taxon>
        <taxon>Pezizomycotina</taxon>
        <taxon>Sordariomycetes</taxon>
        <taxon>Hypocreomycetidae</taxon>
        <taxon>Glomerellales</taxon>
        <taxon>Glomerellaceae</taxon>
        <taxon>Colletotrichum</taxon>
        <taxon>Colletotrichum destructivum species complex</taxon>
    </lineage>
</organism>
<accession>H1VC88</accession>